<evidence type="ECO:0000256" key="6">
    <source>
        <dbReference type="ARBA" id="ARBA00023204"/>
    </source>
</evidence>
<reference evidence="9 10" key="1">
    <citation type="journal article" date="2017" name="Gigascience">
        <title>Draft genome of the honey bee ectoparasitic mite, Tropilaelaps mercedesae, is shaped by the parasitic life history.</title>
        <authorList>
            <person name="Dong X."/>
            <person name="Armstrong S.D."/>
            <person name="Xia D."/>
            <person name="Makepeace B.L."/>
            <person name="Darby A.C."/>
            <person name="Kadowaki T."/>
        </authorList>
    </citation>
    <scope>NUCLEOTIDE SEQUENCE [LARGE SCALE GENOMIC DNA]</scope>
    <source>
        <strain evidence="9">Wuxi-XJTLU</strain>
    </source>
</reference>
<evidence type="ECO:0000256" key="2">
    <source>
        <dbReference type="ARBA" id="ARBA00009359"/>
    </source>
</evidence>
<keyword evidence="4" id="KW-0227">DNA damage</keyword>
<proteinExistence type="inferred from homology"/>
<dbReference type="Gene3D" id="6.10.130.30">
    <property type="match status" value="1"/>
</dbReference>
<evidence type="ECO:0000256" key="7">
    <source>
        <dbReference type="ARBA" id="ARBA00023242"/>
    </source>
</evidence>
<dbReference type="GO" id="GO:0043240">
    <property type="term" value="C:Fanconi anaemia nuclear complex"/>
    <property type="evidence" value="ECO:0007669"/>
    <property type="project" value="TreeGrafter"/>
</dbReference>
<dbReference type="OrthoDB" id="2500381at2759"/>
<dbReference type="AlphaFoldDB" id="A0A1V9X638"/>
<organism evidence="9 10">
    <name type="scientific">Tropilaelaps mercedesae</name>
    <dbReference type="NCBI Taxonomy" id="418985"/>
    <lineage>
        <taxon>Eukaryota</taxon>
        <taxon>Metazoa</taxon>
        <taxon>Ecdysozoa</taxon>
        <taxon>Arthropoda</taxon>
        <taxon>Chelicerata</taxon>
        <taxon>Arachnida</taxon>
        <taxon>Acari</taxon>
        <taxon>Parasitiformes</taxon>
        <taxon>Mesostigmata</taxon>
        <taxon>Gamasina</taxon>
        <taxon>Dermanyssoidea</taxon>
        <taxon>Laelapidae</taxon>
        <taxon>Tropilaelaps</taxon>
    </lineage>
</organism>
<keyword evidence="10" id="KW-1185">Reference proteome</keyword>
<keyword evidence="6" id="KW-0234">DNA repair</keyword>
<evidence type="ECO:0000256" key="1">
    <source>
        <dbReference type="ARBA" id="ARBA00004123"/>
    </source>
</evidence>
<dbReference type="Proteomes" id="UP000192247">
    <property type="component" value="Unassembled WGS sequence"/>
</dbReference>
<dbReference type="PANTHER" id="PTHR28680">
    <property type="entry name" value="CENTROMERE PROTEIN X"/>
    <property type="match status" value="1"/>
</dbReference>
<dbReference type="InterPro" id="IPR018552">
    <property type="entry name" value="CENP-X"/>
</dbReference>
<comment type="caution">
    <text evidence="9">The sequence shown here is derived from an EMBL/GenBank/DDBJ whole genome shotgun (WGS) entry which is preliminary data.</text>
</comment>
<gene>
    <name evidence="9" type="ORF">BIW11_12560</name>
</gene>
<comment type="similarity">
    <text evidence="2">Belongs to the CENP-X/MHF2 family.</text>
</comment>
<sequence>MKSCRPVVKTTVDALDPIWMRINTMESRSEQCNFKPKTLEDLLKLNFDDSKTVVTSQANALINELLVEMVLEFAARAREQAAVEGAQSVSIKHLEKVLPQAMLDFN</sequence>
<dbReference type="InParanoid" id="A0A1V9X638"/>
<comment type="subunit">
    <text evidence="8">Heterodimer with CENPX, sometimes called MHF; this interaction stabilizes both partners. MHF heterodimers can assemble to form tetrameric structures. MHF also coassemble with CENPT-CENPW heterodimers at centromeres to form the tetrameric CENP-T-W-S-X complex. Forms a discrete complex with FANCM and CENPX, called FANCM-MHF; this interaction, probably mediated by direct binding between CENPS and FANCM, leads to synergistic activation of double-stranded DNA binding and strongly stimulates FANCM-mediated DNA remodeling. Recruited by FANCM to the Fanconi anemia (FA) core complex, which consists of CENPS, CENPX, FANCA, FANCB, FANCC, FANCE, FANCF, FANCG, FANCL, FANCM, FAAP24 and FAAP100. The FA core complex associates with Bloom syndrome (BLM) complex, which consists of at least BLM, DNA topoisomerase 3-alpha (TOP3A), RMI1/BLAP75, RPA1/RPA70 and RPA2/RPA32. The super complex between FA and BLM is called BRAFT.</text>
</comment>
<comment type="subcellular location">
    <subcellularLocation>
        <location evidence="1">Nucleus</location>
    </subcellularLocation>
</comment>
<dbReference type="GO" id="GO:0051382">
    <property type="term" value="P:kinetochore assembly"/>
    <property type="evidence" value="ECO:0007669"/>
    <property type="project" value="InterPro"/>
</dbReference>
<dbReference type="PANTHER" id="PTHR28680:SF1">
    <property type="entry name" value="CENTROMERE PROTEIN X"/>
    <property type="match status" value="1"/>
</dbReference>
<accession>A0A1V9X638</accession>
<keyword evidence="5" id="KW-0238">DNA-binding</keyword>
<evidence type="ECO:0000256" key="4">
    <source>
        <dbReference type="ARBA" id="ARBA00022763"/>
    </source>
</evidence>
<keyword evidence="7" id="KW-0539">Nucleus</keyword>
<evidence type="ECO:0000256" key="5">
    <source>
        <dbReference type="ARBA" id="ARBA00023125"/>
    </source>
</evidence>
<dbReference type="GO" id="GO:0006281">
    <property type="term" value="P:DNA repair"/>
    <property type="evidence" value="ECO:0007669"/>
    <property type="project" value="UniProtKB-KW"/>
</dbReference>
<protein>
    <recommendedName>
        <fullName evidence="3">Centromere protein X</fullName>
    </recommendedName>
</protein>
<evidence type="ECO:0000256" key="8">
    <source>
        <dbReference type="ARBA" id="ARBA00047146"/>
    </source>
</evidence>
<dbReference type="GO" id="GO:0003677">
    <property type="term" value="F:DNA binding"/>
    <property type="evidence" value="ECO:0007669"/>
    <property type="project" value="UniProtKB-KW"/>
</dbReference>
<dbReference type="STRING" id="418985.A0A1V9X638"/>
<dbReference type="GO" id="GO:0071821">
    <property type="term" value="C:FANCM-MHF complex"/>
    <property type="evidence" value="ECO:0007669"/>
    <property type="project" value="TreeGrafter"/>
</dbReference>
<evidence type="ECO:0000256" key="3">
    <source>
        <dbReference type="ARBA" id="ARBA00016388"/>
    </source>
</evidence>
<evidence type="ECO:0000313" key="10">
    <source>
        <dbReference type="Proteomes" id="UP000192247"/>
    </source>
</evidence>
<evidence type="ECO:0000313" key="9">
    <source>
        <dbReference type="EMBL" id="OQR68964.1"/>
    </source>
</evidence>
<dbReference type="GO" id="GO:0000712">
    <property type="term" value="P:resolution of meiotic recombination intermediates"/>
    <property type="evidence" value="ECO:0007669"/>
    <property type="project" value="TreeGrafter"/>
</dbReference>
<dbReference type="Pfam" id="PF09415">
    <property type="entry name" value="CENP-X"/>
    <property type="match status" value="1"/>
</dbReference>
<dbReference type="CDD" id="cd22921">
    <property type="entry name" value="HFD_CENP-X"/>
    <property type="match status" value="1"/>
</dbReference>
<dbReference type="EMBL" id="MNPL01022803">
    <property type="protein sequence ID" value="OQR68964.1"/>
    <property type="molecule type" value="Genomic_DNA"/>
</dbReference>
<dbReference type="GO" id="GO:0031297">
    <property type="term" value="P:replication fork processing"/>
    <property type="evidence" value="ECO:0007669"/>
    <property type="project" value="TreeGrafter"/>
</dbReference>
<name>A0A1V9X638_9ACAR</name>